<dbReference type="PATRIC" id="fig|84022.5.peg.443"/>
<keyword evidence="3" id="KW-1185">Reference proteome</keyword>
<proteinExistence type="inferred from homology"/>
<dbReference type="Gene3D" id="3.10.20.10">
    <property type="match status" value="1"/>
</dbReference>
<accession>A0A0D8IBZ2</accession>
<dbReference type="GO" id="GO:0005737">
    <property type="term" value="C:cytoplasm"/>
    <property type="evidence" value="ECO:0007669"/>
    <property type="project" value="UniProtKB-SubCell"/>
</dbReference>
<comment type="function">
    <text evidence="1">Required for formate dehydrogenase (FDH) activity. Acts as a sulfur carrier protein that transfers sulfur from IscS to the molybdenum cofactor prior to its insertion into FDH.</text>
</comment>
<dbReference type="GO" id="GO:0097163">
    <property type="term" value="F:sulfur carrier activity"/>
    <property type="evidence" value="ECO:0007669"/>
    <property type="project" value="UniProtKB-UniRule"/>
</dbReference>
<feature type="active site" description="Cysteine persulfide intermediate" evidence="1">
    <location>
        <position position="105"/>
    </location>
</feature>
<dbReference type="PANTHER" id="PTHR30592">
    <property type="entry name" value="FORMATE DEHYDROGENASE"/>
    <property type="match status" value="1"/>
</dbReference>
<dbReference type="PIRSF" id="PIRSF015626">
    <property type="entry name" value="FdhD"/>
    <property type="match status" value="1"/>
</dbReference>
<dbReference type="Gene3D" id="3.40.140.10">
    <property type="entry name" value="Cytidine Deaminase, domain 2"/>
    <property type="match status" value="1"/>
</dbReference>
<name>A0A0D8IBZ2_9CLOT</name>
<dbReference type="GO" id="GO:0006777">
    <property type="term" value="P:Mo-molybdopterin cofactor biosynthetic process"/>
    <property type="evidence" value="ECO:0007669"/>
    <property type="project" value="UniProtKB-UniRule"/>
</dbReference>
<dbReference type="InterPro" id="IPR016193">
    <property type="entry name" value="Cytidine_deaminase-like"/>
</dbReference>
<dbReference type="GO" id="GO:0016783">
    <property type="term" value="F:sulfurtransferase activity"/>
    <property type="evidence" value="ECO:0007669"/>
    <property type="project" value="InterPro"/>
</dbReference>
<comment type="similarity">
    <text evidence="1">Belongs to the FdhD family.</text>
</comment>
<dbReference type="Pfam" id="PF02634">
    <property type="entry name" value="FdhD-NarQ"/>
    <property type="match status" value="1"/>
</dbReference>
<evidence type="ECO:0000256" key="1">
    <source>
        <dbReference type="HAMAP-Rule" id="MF_00187"/>
    </source>
</evidence>
<evidence type="ECO:0000313" key="2">
    <source>
        <dbReference type="EMBL" id="AKL95710.1"/>
    </source>
</evidence>
<comment type="subcellular location">
    <subcellularLocation>
        <location evidence="1">Cytoplasm</location>
    </subcellularLocation>
</comment>
<sequence>MAYTKTVKIKKIDDQVIESIEDAVVVEYPFTIFLNGEEFITLLCSPSGLEYLVVGFLVSEGIIKSKKDIEKITIDEEKGHAHVSLANNTNFVEKLFGKRTVTTGCGKGTVFYNVLDSLGTHPIESSLKVKAQSILSLSNKLNKSSVLFKETGGVHSCGLCNQEEIIIFHEDVGRHNALDKIVGEAFLKEINLEDKILITSGRISSEMIIKTAKQKIPILVSRSAPTDLSVGIAKELGITLIGFARGKRMNIYQGEERIIAPIRMTNYGLS</sequence>
<dbReference type="PANTHER" id="PTHR30592:SF1">
    <property type="entry name" value="SULFUR CARRIER PROTEIN FDHD"/>
    <property type="match status" value="1"/>
</dbReference>
<protein>
    <recommendedName>
        <fullName evidence="1">Sulfur carrier protein FdhD</fullName>
    </recommendedName>
</protein>
<dbReference type="RefSeq" id="WP_044824995.1">
    <property type="nucleotide sequence ID" value="NZ_CP009687.1"/>
</dbReference>
<dbReference type="KEGG" id="cace:CACET_c22640"/>
<dbReference type="Proteomes" id="UP000035704">
    <property type="component" value="Chromosome"/>
</dbReference>
<dbReference type="HAMAP" id="MF_00187">
    <property type="entry name" value="FdhD"/>
    <property type="match status" value="1"/>
</dbReference>
<dbReference type="STRING" id="84022.CACET_c22640"/>
<dbReference type="OrthoDB" id="9782042at2"/>
<reference evidence="2 3" key="1">
    <citation type="submission" date="2014-10" db="EMBL/GenBank/DDBJ databases">
        <title>Genome sequence of Clostridium aceticum DSM 1496.</title>
        <authorList>
            <person name="Poehlein A."/>
            <person name="Schiel-Bengelsdorf B."/>
            <person name="Gottschalk G."/>
            <person name="Duerre P."/>
            <person name="Daniel R."/>
        </authorList>
    </citation>
    <scope>NUCLEOTIDE SEQUENCE [LARGE SCALE GENOMIC DNA]</scope>
    <source>
        <strain evidence="2 3">DSM 1496</strain>
    </source>
</reference>
<dbReference type="AlphaFoldDB" id="A0A0D8IBZ2"/>
<dbReference type="EMBL" id="CP009687">
    <property type="protein sequence ID" value="AKL95710.1"/>
    <property type="molecule type" value="Genomic_DNA"/>
</dbReference>
<dbReference type="SUPFAM" id="SSF53927">
    <property type="entry name" value="Cytidine deaminase-like"/>
    <property type="match status" value="1"/>
</dbReference>
<dbReference type="InterPro" id="IPR003786">
    <property type="entry name" value="FdhD"/>
</dbReference>
<dbReference type="NCBIfam" id="TIGR00129">
    <property type="entry name" value="fdhD_narQ"/>
    <property type="match status" value="1"/>
</dbReference>
<gene>
    <name evidence="1 2" type="primary">fdhD</name>
    <name evidence="2" type="ORF">CACET_c22640</name>
</gene>
<feature type="binding site" evidence="1">
    <location>
        <begin position="243"/>
        <end position="248"/>
    </location>
    <ligand>
        <name>Mo-bis(molybdopterin guanine dinucleotide)</name>
        <dbReference type="ChEBI" id="CHEBI:60539"/>
    </ligand>
</feature>
<organism evidence="2 3">
    <name type="scientific">Clostridium aceticum</name>
    <dbReference type="NCBI Taxonomy" id="84022"/>
    <lineage>
        <taxon>Bacteria</taxon>
        <taxon>Bacillati</taxon>
        <taxon>Bacillota</taxon>
        <taxon>Clostridia</taxon>
        <taxon>Eubacteriales</taxon>
        <taxon>Clostridiaceae</taxon>
        <taxon>Clostridium</taxon>
    </lineage>
</organism>
<evidence type="ECO:0000313" key="3">
    <source>
        <dbReference type="Proteomes" id="UP000035704"/>
    </source>
</evidence>
<keyword evidence="1" id="KW-0501">Molybdenum cofactor biosynthesis</keyword>
<keyword evidence="1" id="KW-0963">Cytoplasm</keyword>